<dbReference type="NCBIfam" id="NF004474">
    <property type="entry name" value="PRK05808.1"/>
    <property type="match status" value="1"/>
</dbReference>
<dbReference type="GO" id="GO:0070403">
    <property type="term" value="F:NAD+ binding"/>
    <property type="evidence" value="ECO:0007669"/>
    <property type="project" value="InterPro"/>
</dbReference>
<feature type="site" description="Important for catalytic activity" evidence="3">
    <location>
        <position position="141"/>
    </location>
</feature>
<evidence type="ECO:0000313" key="8">
    <source>
        <dbReference type="Proteomes" id="UP000031643"/>
    </source>
</evidence>
<keyword evidence="8" id="KW-1185">Reference proteome</keyword>
<feature type="binding site" evidence="4">
    <location>
        <position position="275"/>
    </location>
    <ligand>
        <name>NAD(+)</name>
        <dbReference type="ChEBI" id="CHEBI:57540"/>
    </ligand>
</feature>
<feature type="binding site" evidence="4">
    <location>
        <begin position="11"/>
        <end position="16"/>
    </location>
    <ligand>
        <name>NAD(+)</name>
        <dbReference type="ChEBI" id="CHEBI:57540"/>
    </ligand>
</feature>
<dbReference type="STRING" id="1384459.GL4_3328"/>
<name>A0A0A8K894_9HYPH</name>
<dbReference type="Pfam" id="PF02737">
    <property type="entry name" value="3HCDH_N"/>
    <property type="match status" value="1"/>
</dbReference>
<dbReference type="Proteomes" id="UP000031643">
    <property type="component" value="Chromosome"/>
</dbReference>
<evidence type="ECO:0000256" key="2">
    <source>
        <dbReference type="ARBA" id="ARBA00023002"/>
    </source>
</evidence>
<dbReference type="InterPro" id="IPR036291">
    <property type="entry name" value="NAD(P)-bd_dom_sf"/>
</dbReference>
<evidence type="ECO:0000259" key="5">
    <source>
        <dbReference type="Pfam" id="PF00725"/>
    </source>
</evidence>
<dbReference type="KEGG" id="mcg:GL4_3328"/>
<feature type="domain" description="3-hydroxyacyl-CoA dehydrogenase NAD binding" evidence="6">
    <location>
        <begin position="6"/>
        <end position="183"/>
    </location>
</feature>
<feature type="binding site" evidence="4">
    <location>
        <position position="144"/>
    </location>
    <ligand>
        <name>NAD(+)</name>
        <dbReference type="ChEBI" id="CHEBI:57540"/>
    </ligand>
</feature>
<dbReference type="SUPFAM" id="SSF48179">
    <property type="entry name" value="6-phosphogluconate dehydrogenase C-terminal domain-like"/>
    <property type="match status" value="1"/>
</dbReference>
<dbReference type="GO" id="GO:0008691">
    <property type="term" value="F:3-hydroxybutyryl-CoA dehydrogenase activity"/>
    <property type="evidence" value="ECO:0007669"/>
    <property type="project" value="UniProtKB-EC"/>
</dbReference>
<comment type="similarity">
    <text evidence="1">Belongs to the 3-hydroxyacyl-CoA dehydrogenase family.</text>
</comment>
<dbReference type="PANTHER" id="PTHR48075">
    <property type="entry name" value="3-HYDROXYACYL-COA DEHYDROGENASE FAMILY PROTEIN"/>
    <property type="match status" value="1"/>
</dbReference>
<gene>
    <name evidence="7" type="ORF">GL4_3328</name>
</gene>
<dbReference type="Pfam" id="PF00725">
    <property type="entry name" value="3HCDH"/>
    <property type="match status" value="1"/>
</dbReference>
<protein>
    <submittedName>
        <fullName evidence="7">3-hydroxybutyryl-CoA dehydrogenase</fullName>
        <ecNumber evidence="7">1.1.1.157</ecNumber>
    </submittedName>
</protein>
<feature type="domain" description="3-hydroxyacyl-CoA dehydrogenase C-terminal" evidence="5">
    <location>
        <begin position="188"/>
        <end position="283"/>
    </location>
</feature>
<evidence type="ECO:0000259" key="6">
    <source>
        <dbReference type="Pfam" id="PF02737"/>
    </source>
</evidence>
<evidence type="ECO:0000256" key="3">
    <source>
        <dbReference type="PIRSR" id="PIRSR000105-1"/>
    </source>
</evidence>
<dbReference type="Gene3D" id="3.40.50.720">
    <property type="entry name" value="NAD(P)-binding Rossmann-like Domain"/>
    <property type="match status" value="1"/>
</dbReference>
<evidence type="ECO:0000256" key="4">
    <source>
        <dbReference type="PIRSR" id="PIRSR000105-2"/>
    </source>
</evidence>
<keyword evidence="2 7" id="KW-0560">Oxidoreductase</keyword>
<sequence>MEPIRKVGVVGAGQMGRGIAHVVALSGYDVAINDLSKEAYDAAVGAITKNLTRQASKGKITEDEKNAALGRISFAENYEGFSDADLVIEAATEDETVKRKIFVAVCPFLKPDAILATNTSSISITRLAATTDRPERFIGMHFMNPVPVMELVEMIRGIATDDATFARSRELVSSLGKTIAVSEDFPAFMVNRILLPMINEAVYTLYEGVGSVDAIDTAMRLGANHPMGPLQLADFIGLDTCLSIMQVLYEGLADSKYRPCPLLVKYVEAGWLGRKSNRGFYDYRGDEPMPTR</sequence>
<reference evidence="7 8" key="1">
    <citation type="submission" date="2014-09" db="EMBL/GenBank/DDBJ databases">
        <title>Genome sequencing of Methyloceanibacter caenitepidi Gela4.</title>
        <authorList>
            <person name="Takeuchi M."/>
            <person name="Susumu S."/>
            <person name="Kamagata Y."/>
            <person name="Oshima K."/>
            <person name="Hattori M."/>
            <person name="Iwasaki W."/>
        </authorList>
    </citation>
    <scope>NUCLEOTIDE SEQUENCE [LARGE SCALE GENOMIC DNA]</scope>
    <source>
        <strain evidence="7 8">Gela4</strain>
    </source>
</reference>
<feature type="binding site" evidence="4">
    <location>
        <position position="120"/>
    </location>
    <ligand>
        <name>NAD(+)</name>
        <dbReference type="ChEBI" id="CHEBI:57540"/>
    </ligand>
</feature>
<dbReference type="FunFam" id="1.10.1040.10:FF:000010">
    <property type="entry name" value="3-hydroxybutyryl-CoA dehydrogenase"/>
    <property type="match status" value="1"/>
</dbReference>
<dbReference type="PANTHER" id="PTHR48075:SF5">
    <property type="entry name" value="3-HYDROXYBUTYRYL-COA DEHYDROGENASE"/>
    <property type="match status" value="1"/>
</dbReference>
<dbReference type="PIRSF" id="PIRSF000105">
    <property type="entry name" value="HCDH"/>
    <property type="match status" value="1"/>
</dbReference>
<dbReference type="EC" id="1.1.1.157" evidence="7"/>
<dbReference type="InterPro" id="IPR022694">
    <property type="entry name" value="3-OHacyl-CoA_DH"/>
</dbReference>
<proteinExistence type="inferred from homology"/>
<feature type="binding site" evidence="4">
    <location>
        <position position="93"/>
    </location>
    <ligand>
        <name>NAD(+)</name>
        <dbReference type="ChEBI" id="CHEBI:57540"/>
    </ligand>
</feature>
<dbReference type="InterPro" id="IPR006176">
    <property type="entry name" value="3-OHacyl-CoA_DH_NAD-bd"/>
</dbReference>
<keyword evidence="4" id="KW-0520">NAD</keyword>
<dbReference type="InterPro" id="IPR006180">
    <property type="entry name" value="3-OHacyl-CoA_DH_CS"/>
</dbReference>
<feature type="binding site" evidence="4">
    <location>
        <position position="98"/>
    </location>
    <ligand>
        <name>NAD(+)</name>
        <dbReference type="ChEBI" id="CHEBI:57540"/>
    </ligand>
</feature>
<evidence type="ECO:0000313" key="7">
    <source>
        <dbReference type="EMBL" id="BAQ18752.1"/>
    </source>
</evidence>
<dbReference type="AlphaFoldDB" id="A0A0A8K894"/>
<dbReference type="NCBIfam" id="NF005715">
    <property type="entry name" value="PRK07530.1"/>
    <property type="match status" value="1"/>
</dbReference>
<dbReference type="InterPro" id="IPR006108">
    <property type="entry name" value="3HC_DH_C"/>
</dbReference>
<dbReference type="EMBL" id="AP014648">
    <property type="protein sequence ID" value="BAQ18752.1"/>
    <property type="molecule type" value="Genomic_DNA"/>
</dbReference>
<dbReference type="Gene3D" id="1.10.1040.10">
    <property type="entry name" value="N-(1-d-carboxylethyl)-l-norvaline Dehydrogenase, domain 2"/>
    <property type="match status" value="1"/>
</dbReference>
<dbReference type="SUPFAM" id="SSF51735">
    <property type="entry name" value="NAD(P)-binding Rossmann-fold domains"/>
    <property type="match status" value="1"/>
</dbReference>
<dbReference type="InterPro" id="IPR008927">
    <property type="entry name" value="6-PGluconate_DH-like_C_sf"/>
</dbReference>
<dbReference type="InterPro" id="IPR013328">
    <property type="entry name" value="6PGD_dom2"/>
</dbReference>
<evidence type="ECO:0000256" key="1">
    <source>
        <dbReference type="ARBA" id="ARBA00009463"/>
    </source>
</evidence>
<organism evidence="7 8">
    <name type="scientific">Methyloceanibacter caenitepidi</name>
    <dbReference type="NCBI Taxonomy" id="1384459"/>
    <lineage>
        <taxon>Bacteria</taxon>
        <taxon>Pseudomonadati</taxon>
        <taxon>Pseudomonadota</taxon>
        <taxon>Alphaproteobacteria</taxon>
        <taxon>Hyphomicrobiales</taxon>
        <taxon>Hyphomicrobiaceae</taxon>
        <taxon>Methyloceanibacter</taxon>
    </lineage>
</organism>
<dbReference type="HOGENOM" id="CLU_009834_2_0_5"/>
<dbReference type="GO" id="GO:0006631">
    <property type="term" value="P:fatty acid metabolic process"/>
    <property type="evidence" value="ECO:0007669"/>
    <property type="project" value="InterPro"/>
</dbReference>
<feature type="binding site" evidence="4">
    <location>
        <position position="34"/>
    </location>
    <ligand>
        <name>NAD(+)</name>
        <dbReference type="ChEBI" id="CHEBI:57540"/>
    </ligand>
</feature>
<accession>A0A0A8K894</accession>
<dbReference type="PROSITE" id="PS00067">
    <property type="entry name" value="3HCDH"/>
    <property type="match status" value="1"/>
</dbReference>
<dbReference type="FunFam" id="3.40.50.720:FF:000009">
    <property type="entry name" value="Fatty oxidation complex, alpha subunit"/>
    <property type="match status" value="1"/>
</dbReference>